<dbReference type="AlphaFoldDB" id="A0A8H6Y0A2"/>
<gene>
    <name evidence="13" type="ORF">MSAN_01650900</name>
</gene>
<dbReference type="Proteomes" id="UP000623467">
    <property type="component" value="Unassembled WGS sequence"/>
</dbReference>
<keyword evidence="5 11" id="KW-0732">Signal</keyword>
<keyword evidence="7 10" id="KW-1133">Transmembrane helix</keyword>
<dbReference type="PANTHER" id="PTHR28285">
    <property type="entry name" value="PROTEIN BIG1"/>
    <property type="match status" value="1"/>
</dbReference>
<dbReference type="EMBL" id="JACAZH010000014">
    <property type="protein sequence ID" value="KAF7350888.1"/>
    <property type="molecule type" value="Genomic_DNA"/>
</dbReference>
<evidence type="ECO:0000313" key="14">
    <source>
        <dbReference type="Proteomes" id="UP000623467"/>
    </source>
</evidence>
<dbReference type="InterPro" id="IPR046756">
    <property type="entry name" value="VAS1/VOA1_TM"/>
</dbReference>
<keyword evidence="4 10" id="KW-0812">Transmembrane</keyword>
<evidence type="ECO:0000256" key="11">
    <source>
        <dbReference type="SAM" id="SignalP"/>
    </source>
</evidence>
<dbReference type="GO" id="GO:0071555">
    <property type="term" value="P:cell wall organization"/>
    <property type="evidence" value="ECO:0007669"/>
    <property type="project" value="UniProtKB-KW"/>
</dbReference>
<evidence type="ECO:0000256" key="2">
    <source>
        <dbReference type="ARBA" id="ARBA00008203"/>
    </source>
</evidence>
<reference evidence="13" key="1">
    <citation type="submission" date="2020-05" db="EMBL/GenBank/DDBJ databases">
        <title>Mycena genomes resolve the evolution of fungal bioluminescence.</title>
        <authorList>
            <person name="Tsai I.J."/>
        </authorList>
    </citation>
    <scope>NUCLEOTIDE SEQUENCE</scope>
    <source>
        <strain evidence="13">160909Yilan</strain>
    </source>
</reference>
<dbReference type="OrthoDB" id="10029326at2759"/>
<evidence type="ECO:0000256" key="7">
    <source>
        <dbReference type="ARBA" id="ARBA00022989"/>
    </source>
</evidence>
<dbReference type="InterPro" id="IPR037654">
    <property type="entry name" value="Big1"/>
</dbReference>
<evidence type="ECO:0000256" key="8">
    <source>
        <dbReference type="ARBA" id="ARBA00023136"/>
    </source>
</evidence>
<feature type="domain" description="V-type proton ATPase subunit S1/VOA1 transmembrane" evidence="12">
    <location>
        <begin position="220"/>
        <end position="254"/>
    </location>
</feature>
<keyword evidence="8 10" id="KW-0472">Membrane</keyword>
<comment type="caution">
    <text evidence="13">The sequence shown here is derived from an EMBL/GenBank/DDBJ whole genome shotgun (WGS) entry which is preliminary data.</text>
</comment>
<keyword evidence="6" id="KW-0256">Endoplasmic reticulum</keyword>
<sequence>MFVRFSAVAASLPLALAFSGTSPIISWSSHSSSTLDALPSKVSDSYSLLDALLSSSDICAHDAVVLIDQPELHASDLRNLPSNTHLVRSLSSSPSSRQFPYVPNSATIDMPTLLESAATRCESKFVSYTAGQGGTSLSSGAKHVVSLSLPPLSGLAQERKDAMLKHDSLLSTELAALAATFPNHLIIYTGSSSPSFARRQAPITGSIANSTAGGILAHYQLLTPGIIVSLLITLFVLLPIVMFGIQALASIQSPLRNEIPKGFDAVEKKHQ</sequence>
<proteinExistence type="inferred from homology"/>
<evidence type="ECO:0000256" key="3">
    <source>
        <dbReference type="ARBA" id="ARBA00022089"/>
    </source>
</evidence>
<comment type="subcellular location">
    <subcellularLocation>
        <location evidence="1">Endoplasmic reticulum membrane</location>
        <topology evidence="1">Single-pass type I membrane protein</topology>
    </subcellularLocation>
</comment>
<name>A0A8H6Y0A2_9AGAR</name>
<evidence type="ECO:0000259" key="12">
    <source>
        <dbReference type="Pfam" id="PF20520"/>
    </source>
</evidence>
<dbReference type="GO" id="GO:0009272">
    <property type="term" value="P:fungal-type cell wall biogenesis"/>
    <property type="evidence" value="ECO:0007669"/>
    <property type="project" value="TreeGrafter"/>
</dbReference>
<feature type="transmembrane region" description="Helical" evidence="10">
    <location>
        <begin position="226"/>
        <end position="251"/>
    </location>
</feature>
<organism evidence="13 14">
    <name type="scientific">Mycena sanguinolenta</name>
    <dbReference type="NCBI Taxonomy" id="230812"/>
    <lineage>
        <taxon>Eukaryota</taxon>
        <taxon>Fungi</taxon>
        <taxon>Dikarya</taxon>
        <taxon>Basidiomycota</taxon>
        <taxon>Agaricomycotina</taxon>
        <taxon>Agaricomycetes</taxon>
        <taxon>Agaricomycetidae</taxon>
        <taxon>Agaricales</taxon>
        <taxon>Marasmiineae</taxon>
        <taxon>Mycenaceae</taxon>
        <taxon>Mycena</taxon>
    </lineage>
</organism>
<feature type="signal peptide" evidence="11">
    <location>
        <begin position="1"/>
        <end position="17"/>
    </location>
</feature>
<evidence type="ECO:0000256" key="4">
    <source>
        <dbReference type="ARBA" id="ARBA00022692"/>
    </source>
</evidence>
<comment type="similarity">
    <text evidence="2">Belongs to the BIG1 family.</text>
</comment>
<evidence type="ECO:0000256" key="9">
    <source>
        <dbReference type="ARBA" id="ARBA00023316"/>
    </source>
</evidence>
<keyword evidence="9" id="KW-0961">Cell wall biogenesis/degradation</keyword>
<dbReference type="Pfam" id="PF20520">
    <property type="entry name" value="Ac45-VOA1_TM"/>
    <property type="match status" value="1"/>
</dbReference>
<accession>A0A8H6Y0A2</accession>
<evidence type="ECO:0000256" key="5">
    <source>
        <dbReference type="ARBA" id="ARBA00022729"/>
    </source>
</evidence>
<keyword evidence="14" id="KW-1185">Reference proteome</keyword>
<evidence type="ECO:0000256" key="6">
    <source>
        <dbReference type="ARBA" id="ARBA00022824"/>
    </source>
</evidence>
<evidence type="ECO:0000256" key="1">
    <source>
        <dbReference type="ARBA" id="ARBA00004115"/>
    </source>
</evidence>
<evidence type="ECO:0000313" key="13">
    <source>
        <dbReference type="EMBL" id="KAF7350888.1"/>
    </source>
</evidence>
<protein>
    <recommendedName>
        <fullName evidence="3">Protein BIG1</fullName>
    </recommendedName>
</protein>
<dbReference type="GO" id="GO:0005789">
    <property type="term" value="C:endoplasmic reticulum membrane"/>
    <property type="evidence" value="ECO:0007669"/>
    <property type="project" value="UniProtKB-SubCell"/>
</dbReference>
<dbReference type="GO" id="GO:0006078">
    <property type="term" value="P:(1-&gt;6)-beta-D-glucan biosynthetic process"/>
    <property type="evidence" value="ECO:0007669"/>
    <property type="project" value="TreeGrafter"/>
</dbReference>
<feature type="chain" id="PRO_5034302728" description="Protein BIG1" evidence="11">
    <location>
        <begin position="18"/>
        <end position="271"/>
    </location>
</feature>
<dbReference type="PANTHER" id="PTHR28285:SF1">
    <property type="entry name" value="PROTEIN BIG1"/>
    <property type="match status" value="1"/>
</dbReference>
<evidence type="ECO:0000256" key="10">
    <source>
        <dbReference type="SAM" id="Phobius"/>
    </source>
</evidence>